<dbReference type="PROSITE" id="PS01061">
    <property type="entry name" value="FLIP_2"/>
    <property type="match status" value="1"/>
</dbReference>
<evidence type="ECO:0000256" key="5">
    <source>
        <dbReference type="ARBA" id="ARBA00022989"/>
    </source>
</evidence>
<organism evidence="8 9">
    <name type="scientific">Pseudoduganella lutea</name>
    <dbReference type="NCBI Taxonomy" id="321985"/>
    <lineage>
        <taxon>Bacteria</taxon>
        <taxon>Pseudomonadati</taxon>
        <taxon>Pseudomonadota</taxon>
        <taxon>Betaproteobacteria</taxon>
        <taxon>Burkholderiales</taxon>
        <taxon>Oxalobacteraceae</taxon>
        <taxon>Telluria group</taxon>
        <taxon>Pseudoduganella</taxon>
    </lineage>
</organism>
<evidence type="ECO:0000256" key="2">
    <source>
        <dbReference type="ARBA" id="ARBA00006257"/>
    </source>
</evidence>
<dbReference type="NCBIfam" id="TIGR01102">
    <property type="entry name" value="yscR"/>
    <property type="match status" value="1"/>
</dbReference>
<evidence type="ECO:0000256" key="4">
    <source>
        <dbReference type="ARBA" id="ARBA00022692"/>
    </source>
</evidence>
<dbReference type="PANTHER" id="PTHR30587:SF2">
    <property type="entry name" value="SURFACE PRESENTATION OF ANTIGENS PROTEIN SPAP"/>
    <property type="match status" value="1"/>
</dbReference>
<dbReference type="OrthoDB" id="9805111at2"/>
<feature type="transmembrane region" description="Helical" evidence="7">
    <location>
        <begin position="12"/>
        <end position="37"/>
    </location>
</feature>
<dbReference type="AlphaFoldDB" id="A0A4P6KS57"/>
<dbReference type="Pfam" id="PF00813">
    <property type="entry name" value="FliP"/>
    <property type="match status" value="1"/>
</dbReference>
<dbReference type="Proteomes" id="UP000290637">
    <property type="component" value="Chromosome"/>
</dbReference>
<feature type="transmembrane region" description="Helical" evidence="7">
    <location>
        <begin position="160"/>
        <end position="182"/>
    </location>
</feature>
<dbReference type="RefSeq" id="WP_130185088.1">
    <property type="nucleotide sequence ID" value="NZ_CP035913.1"/>
</dbReference>
<keyword evidence="6 7" id="KW-0472">Membrane</keyword>
<evidence type="ECO:0000313" key="9">
    <source>
        <dbReference type="Proteomes" id="UP000290637"/>
    </source>
</evidence>
<evidence type="ECO:0000256" key="6">
    <source>
        <dbReference type="ARBA" id="ARBA00023136"/>
    </source>
</evidence>
<feature type="transmembrane region" description="Helical" evidence="7">
    <location>
        <begin position="194"/>
        <end position="218"/>
    </location>
</feature>
<dbReference type="GO" id="GO:0009306">
    <property type="term" value="P:protein secretion"/>
    <property type="evidence" value="ECO:0007669"/>
    <property type="project" value="UniProtKB-UniRule"/>
</dbReference>
<protein>
    <submittedName>
        <fullName evidence="8">EscR/YscR/HrcR family type III secretion system export apparatus protein</fullName>
    </submittedName>
</protein>
<dbReference type="PRINTS" id="PR01302">
    <property type="entry name" value="TYPE3IMPPROT"/>
</dbReference>
<feature type="transmembrane region" description="Helical" evidence="7">
    <location>
        <begin position="49"/>
        <end position="68"/>
    </location>
</feature>
<reference evidence="8 9" key="1">
    <citation type="submission" date="2019-02" db="EMBL/GenBank/DDBJ databases">
        <title>Draft Genome Sequences of Six Type Strains of the Genus Massilia.</title>
        <authorList>
            <person name="Miess H."/>
            <person name="Frediansyhah A."/>
            <person name="Gross H."/>
        </authorList>
    </citation>
    <scope>NUCLEOTIDE SEQUENCE [LARGE SCALE GENOMIC DNA]</scope>
    <source>
        <strain evidence="8 9">DSM 17473</strain>
    </source>
</reference>
<comment type="subcellular location">
    <subcellularLocation>
        <location evidence="1">Cell membrane</location>
        <topology evidence="1">Multi-pass membrane protein</topology>
    </subcellularLocation>
</comment>
<evidence type="ECO:0000256" key="3">
    <source>
        <dbReference type="ARBA" id="ARBA00022475"/>
    </source>
</evidence>
<dbReference type="GO" id="GO:0005886">
    <property type="term" value="C:plasma membrane"/>
    <property type="evidence" value="ECO:0007669"/>
    <property type="project" value="UniProtKB-SubCell"/>
</dbReference>
<keyword evidence="9" id="KW-1185">Reference proteome</keyword>
<dbReference type="PANTHER" id="PTHR30587">
    <property type="entry name" value="FLAGELLAR BIOSYNTHETIC PROTEIN FLIP"/>
    <property type="match status" value="1"/>
</dbReference>
<dbReference type="NCBIfam" id="NF009438">
    <property type="entry name" value="PRK12797.1"/>
    <property type="match status" value="1"/>
</dbReference>
<dbReference type="EMBL" id="CP035913">
    <property type="protein sequence ID" value="QBE61951.1"/>
    <property type="molecule type" value="Genomic_DNA"/>
</dbReference>
<keyword evidence="3 7" id="KW-1003">Cell membrane</keyword>
<evidence type="ECO:0000256" key="7">
    <source>
        <dbReference type="RuleBase" id="RU362070"/>
    </source>
</evidence>
<sequence length="219" mass="23613">MLNGSDPIIMLTLLVGLAALPFAAMMTTSFTKIIIVLSLLRNALGIQQVPPGIVLNGLAIVLSIYVMYPVGLAAYNAGAEQIAAQPGPVTFKDLLQVSEAAKDPLKHFLTKHSEPAERAFFLQASHQLMGEATAATLFEDDMLILVPAFVTAEITAAFEIGFLVFLPFLVIDFIVASTLMALGMQMLSPTTIALPFKLLLIVMLNGWSRLLHALVLSYQ</sequence>
<dbReference type="KEGG" id="plue:EWM63_02215"/>
<dbReference type="InterPro" id="IPR005773">
    <property type="entry name" value="T3SS_YscR-like"/>
</dbReference>
<evidence type="ECO:0000313" key="8">
    <source>
        <dbReference type="EMBL" id="QBE61951.1"/>
    </source>
</evidence>
<keyword evidence="4 7" id="KW-0812">Transmembrane</keyword>
<evidence type="ECO:0000256" key="1">
    <source>
        <dbReference type="ARBA" id="ARBA00004651"/>
    </source>
</evidence>
<dbReference type="InterPro" id="IPR005838">
    <property type="entry name" value="T3SS_IM_P"/>
</dbReference>
<gene>
    <name evidence="8" type="ORF">EWM63_02215</name>
</gene>
<comment type="similarity">
    <text evidence="2 7">Belongs to the FliP/MopC/SpaP family.</text>
</comment>
<name>A0A4P6KS57_9BURK</name>
<proteinExistence type="inferred from homology"/>
<accession>A0A4P6KS57</accession>
<keyword evidence="5 7" id="KW-1133">Transmembrane helix</keyword>